<organism evidence="2 3">
    <name type="scientific">Symmachiella macrocystis</name>
    <dbReference type="NCBI Taxonomy" id="2527985"/>
    <lineage>
        <taxon>Bacteria</taxon>
        <taxon>Pseudomonadati</taxon>
        <taxon>Planctomycetota</taxon>
        <taxon>Planctomycetia</taxon>
        <taxon>Planctomycetales</taxon>
        <taxon>Planctomycetaceae</taxon>
        <taxon>Symmachiella</taxon>
    </lineage>
</organism>
<dbReference type="GO" id="GO:0005525">
    <property type="term" value="F:GTP binding"/>
    <property type="evidence" value="ECO:0007669"/>
    <property type="project" value="InterPro"/>
</dbReference>
<protein>
    <recommendedName>
        <fullName evidence="1">G domain-containing protein</fullName>
    </recommendedName>
</protein>
<dbReference type="AlphaFoldDB" id="A0A5C6BB77"/>
<reference evidence="2 3" key="1">
    <citation type="submission" date="2019-02" db="EMBL/GenBank/DDBJ databases">
        <title>Deep-cultivation of Planctomycetes and their phenomic and genomic characterization uncovers novel biology.</title>
        <authorList>
            <person name="Wiegand S."/>
            <person name="Jogler M."/>
            <person name="Boedeker C."/>
            <person name="Pinto D."/>
            <person name="Vollmers J."/>
            <person name="Rivas-Marin E."/>
            <person name="Kohn T."/>
            <person name="Peeters S.H."/>
            <person name="Heuer A."/>
            <person name="Rast P."/>
            <person name="Oberbeckmann S."/>
            <person name="Bunk B."/>
            <person name="Jeske O."/>
            <person name="Meyerdierks A."/>
            <person name="Storesund J.E."/>
            <person name="Kallscheuer N."/>
            <person name="Luecker S."/>
            <person name="Lage O.M."/>
            <person name="Pohl T."/>
            <person name="Merkel B.J."/>
            <person name="Hornburger P."/>
            <person name="Mueller R.-W."/>
            <person name="Bruemmer F."/>
            <person name="Labrenz M."/>
            <person name="Spormann A.M."/>
            <person name="Op Den Camp H."/>
            <person name="Overmann J."/>
            <person name="Amann R."/>
            <person name="Jetten M.S.M."/>
            <person name="Mascher T."/>
            <person name="Medema M.H."/>
            <person name="Devos D.P."/>
            <person name="Kaster A.-K."/>
            <person name="Ovreas L."/>
            <person name="Rohde M."/>
            <person name="Galperin M.Y."/>
            <person name="Jogler C."/>
        </authorList>
    </citation>
    <scope>NUCLEOTIDE SEQUENCE [LARGE SCALE GENOMIC DNA]</scope>
    <source>
        <strain evidence="2 3">CA54</strain>
    </source>
</reference>
<dbReference type="OrthoDB" id="207675at2"/>
<dbReference type="InterPro" id="IPR006073">
    <property type="entry name" value="GTP-bd"/>
</dbReference>
<sequence>MATPFAESAQGVRRLHAAVVELEQSTRLLQLPPLAGREWYELLTRKLMPQLVGDPYIVAAVVGGTNIGKSVVFNHLAGCDASATSPLASGTKHPTCLVPQGFSQRHDLSAIFQGFVVKEWTDAAAPLQEVAEHRLFWRMIPELPENLLVLDTPDIDSDAEVNWHRADCIRHCADVLIALLTQQKYNDAAVKQFFRKAAVEGKAVIVVFNQCQLPDDEQYWPLWLDTFCRETEIRPECVYLAPHDREAAENGRLPFYIREFPVPDEPSAALDDARDLSAELSQLRFDDIKYHTLQTSLARLLDPQQGVPGYLDEVRLKSLDFQSAAELFSSNQLARIDDWPPVPNSLLVYHVRDWWREQREGFPRAVHNFYNTVGRGVVAPFRWARNHIAGEPTDPLEEYRSREWNTIVEAISRLYDGLTQLSQFGNALLQPRLEKVLAGKSREALLETLSTEYKSLDLADEMSQLVAAQMHTFRDDSPQMYSFLKRLDTVAAAARPMTSVVFFFAGGLPVGQAVSPLMGDAMTQAAVHIVGDIAGGTGAVVVGEAAVSGTSEGLRYLESKFRQLQAGFTARRVTWFSELLRAHLLGSLQEELQSAADLPQSDLFASVQAIIDDLRRQPVDVRG</sequence>
<dbReference type="EMBL" id="SJPP01000002">
    <property type="protein sequence ID" value="TWU08977.1"/>
    <property type="molecule type" value="Genomic_DNA"/>
</dbReference>
<dbReference type="Pfam" id="PF01926">
    <property type="entry name" value="MMR_HSR1"/>
    <property type="match status" value="1"/>
</dbReference>
<accession>A0A5C6BB77</accession>
<proteinExistence type="predicted"/>
<name>A0A5C6BB77_9PLAN</name>
<dbReference type="InterPro" id="IPR027417">
    <property type="entry name" value="P-loop_NTPase"/>
</dbReference>
<comment type="caution">
    <text evidence="2">The sequence shown here is derived from an EMBL/GenBank/DDBJ whole genome shotgun (WGS) entry which is preliminary data.</text>
</comment>
<keyword evidence="3" id="KW-1185">Reference proteome</keyword>
<dbReference type="SUPFAM" id="SSF52540">
    <property type="entry name" value="P-loop containing nucleoside triphosphate hydrolases"/>
    <property type="match status" value="1"/>
</dbReference>
<gene>
    <name evidence="2" type="ORF">CA54_42160</name>
</gene>
<dbReference type="CDD" id="cd00882">
    <property type="entry name" value="Ras_like_GTPase"/>
    <property type="match status" value="1"/>
</dbReference>
<feature type="domain" description="G" evidence="1">
    <location>
        <begin position="59"/>
        <end position="210"/>
    </location>
</feature>
<evidence type="ECO:0000313" key="3">
    <source>
        <dbReference type="Proteomes" id="UP000320735"/>
    </source>
</evidence>
<dbReference type="Proteomes" id="UP000320735">
    <property type="component" value="Unassembled WGS sequence"/>
</dbReference>
<dbReference type="RefSeq" id="WP_146372744.1">
    <property type="nucleotide sequence ID" value="NZ_SJPP01000002.1"/>
</dbReference>
<dbReference type="Gene3D" id="3.40.50.300">
    <property type="entry name" value="P-loop containing nucleotide triphosphate hydrolases"/>
    <property type="match status" value="1"/>
</dbReference>
<evidence type="ECO:0000313" key="2">
    <source>
        <dbReference type="EMBL" id="TWU08977.1"/>
    </source>
</evidence>
<evidence type="ECO:0000259" key="1">
    <source>
        <dbReference type="Pfam" id="PF01926"/>
    </source>
</evidence>